<protein>
    <submittedName>
        <fullName evidence="1">Uncharacterized protein</fullName>
    </submittedName>
</protein>
<dbReference type="EMBL" id="GBXM01020198">
    <property type="protein sequence ID" value="JAH88379.1"/>
    <property type="molecule type" value="Transcribed_RNA"/>
</dbReference>
<reference evidence="1" key="2">
    <citation type="journal article" date="2015" name="Fish Shellfish Immunol.">
        <title>Early steps in the European eel (Anguilla anguilla)-Vibrio vulnificus interaction in the gills: Role of the RtxA13 toxin.</title>
        <authorList>
            <person name="Callol A."/>
            <person name="Pajuelo D."/>
            <person name="Ebbesson L."/>
            <person name="Teles M."/>
            <person name="MacKenzie S."/>
            <person name="Amaro C."/>
        </authorList>
    </citation>
    <scope>NUCLEOTIDE SEQUENCE</scope>
</reference>
<sequence length="27" mass="3259">MRFILFVLSCLMQQARHPERQPNRSSL</sequence>
<dbReference type="AlphaFoldDB" id="A0A0E9WDB5"/>
<evidence type="ECO:0000313" key="1">
    <source>
        <dbReference type="EMBL" id="JAH88379.1"/>
    </source>
</evidence>
<accession>A0A0E9WDB5</accession>
<organism evidence="1">
    <name type="scientific">Anguilla anguilla</name>
    <name type="common">European freshwater eel</name>
    <name type="synonym">Muraena anguilla</name>
    <dbReference type="NCBI Taxonomy" id="7936"/>
    <lineage>
        <taxon>Eukaryota</taxon>
        <taxon>Metazoa</taxon>
        <taxon>Chordata</taxon>
        <taxon>Craniata</taxon>
        <taxon>Vertebrata</taxon>
        <taxon>Euteleostomi</taxon>
        <taxon>Actinopterygii</taxon>
        <taxon>Neopterygii</taxon>
        <taxon>Teleostei</taxon>
        <taxon>Anguilliformes</taxon>
        <taxon>Anguillidae</taxon>
        <taxon>Anguilla</taxon>
    </lineage>
</organism>
<proteinExistence type="predicted"/>
<reference evidence="1" key="1">
    <citation type="submission" date="2014-11" db="EMBL/GenBank/DDBJ databases">
        <authorList>
            <person name="Amaro Gonzalez C."/>
        </authorList>
    </citation>
    <scope>NUCLEOTIDE SEQUENCE</scope>
</reference>
<name>A0A0E9WDB5_ANGAN</name>